<reference evidence="3" key="1">
    <citation type="submission" date="2021-05" db="EMBL/GenBank/DDBJ databases">
        <authorList>
            <person name="Stam R."/>
        </authorList>
    </citation>
    <scope>NUCLEOTIDE SEQUENCE</scope>
    <source>
        <strain evidence="3">CS162</strain>
    </source>
</reference>
<dbReference type="Proteomes" id="UP000676310">
    <property type="component" value="Unassembled WGS sequence"/>
</dbReference>
<feature type="compositionally biased region" description="Polar residues" evidence="1">
    <location>
        <begin position="476"/>
        <end position="489"/>
    </location>
</feature>
<keyword evidence="2" id="KW-0472">Membrane</keyword>
<proteinExistence type="predicted"/>
<feature type="compositionally biased region" description="Polar residues" evidence="1">
    <location>
        <begin position="559"/>
        <end position="573"/>
    </location>
</feature>
<keyword evidence="2" id="KW-0812">Transmembrane</keyword>
<feature type="region of interest" description="Disordered" evidence="1">
    <location>
        <begin position="533"/>
        <end position="573"/>
    </location>
</feature>
<feature type="compositionally biased region" description="Basic and acidic residues" evidence="1">
    <location>
        <begin position="452"/>
        <end position="467"/>
    </location>
</feature>
<feature type="compositionally biased region" description="Acidic residues" evidence="1">
    <location>
        <begin position="536"/>
        <end position="549"/>
    </location>
</feature>
<feature type="transmembrane region" description="Helical" evidence="2">
    <location>
        <begin position="400"/>
        <end position="419"/>
    </location>
</feature>
<dbReference type="RefSeq" id="XP_043170311.1">
    <property type="nucleotide sequence ID" value="XM_043314376.1"/>
</dbReference>
<evidence type="ECO:0000256" key="2">
    <source>
        <dbReference type="SAM" id="Phobius"/>
    </source>
</evidence>
<feature type="compositionally biased region" description="Polar residues" evidence="1">
    <location>
        <begin position="25"/>
        <end position="45"/>
    </location>
</feature>
<dbReference type="AlphaFoldDB" id="A0A8J2I3Z9"/>
<comment type="caution">
    <text evidence="3">The sequence shown here is derived from an EMBL/GenBank/DDBJ whole genome shotgun (WGS) entry which is preliminary data.</text>
</comment>
<evidence type="ECO:0000256" key="1">
    <source>
        <dbReference type="SAM" id="MobiDB-lite"/>
    </source>
</evidence>
<organism evidence="3 4">
    <name type="scientific">Alternaria atra</name>
    <dbReference type="NCBI Taxonomy" id="119953"/>
    <lineage>
        <taxon>Eukaryota</taxon>
        <taxon>Fungi</taxon>
        <taxon>Dikarya</taxon>
        <taxon>Ascomycota</taxon>
        <taxon>Pezizomycotina</taxon>
        <taxon>Dothideomycetes</taxon>
        <taxon>Pleosporomycetidae</taxon>
        <taxon>Pleosporales</taxon>
        <taxon>Pleosporineae</taxon>
        <taxon>Pleosporaceae</taxon>
        <taxon>Alternaria</taxon>
        <taxon>Alternaria sect. Ulocladioides</taxon>
    </lineage>
</organism>
<feature type="region of interest" description="Disordered" evidence="1">
    <location>
        <begin position="452"/>
        <end position="500"/>
    </location>
</feature>
<feature type="transmembrane region" description="Helical" evidence="2">
    <location>
        <begin position="369"/>
        <end position="388"/>
    </location>
</feature>
<dbReference type="EMBL" id="CAJRGZ010000019">
    <property type="protein sequence ID" value="CAG5165155.1"/>
    <property type="molecule type" value="Genomic_DNA"/>
</dbReference>
<feature type="region of interest" description="Disordered" evidence="1">
    <location>
        <begin position="25"/>
        <end position="46"/>
    </location>
</feature>
<name>A0A8J2I3Z9_9PLEO</name>
<dbReference type="GeneID" id="67018678"/>
<feature type="transmembrane region" description="Helical" evidence="2">
    <location>
        <begin position="70"/>
        <end position="94"/>
    </location>
</feature>
<dbReference type="OrthoDB" id="3801569at2759"/>
<feature type="transmembrane region" description="Helical" evidence="2">
    <location>
        <begin position="328"/>
        <end position="349"/>
    </location>
</feature>
<keyword evidence="4" id="KW-1185">Reference proteome</keyword>
<gene>
    <name evidence="3" type="ORF">ALTATR162_LOCUS6754</name>
</gene>
<sequence length="573" mass="64338">MEVTYEGAQESAHAMMPSTTVLLDGTTSQPECSITPARDQSQQKNRSIRSKLIKTKTSYPIQLGTVCPCLLLLATCVFYLSTAIIVVSIGLINISNFIYVRYDRAVDEFRAQSTTLYTEQILHDRLDKLLSSQLGRGFLDTHENCLVRGLEKADYELLGLGFQYPNIRMQVMDWTFENCGRLQHTPQVVVKDPTPQQAVLTYWADFSHRSRRTLEKALGFMRQQTGRIWARFLGAVSTANAFAPTEDAPGSSDTMEPRYYRRLLPKVPFGFALRCESSQPCRLFYPFTSVPSDKASISPEALAKLKLQSEELHAFYANINKVLSATRYLLSLLICVGLLMMLSAVAHATPTKAGMRSPGAHSKWGKEHMYAFTSAITSLVMGLLRYLFMVYPRALPYDSPFGLAMLLLGVSMLVQFFIVRISKPLNVVHAYELIKELYLIVRGWEIDPKTLDETHTQVENPEHKTTEDSPTDMETDPSSSGHYQHLQSTKQHHRLVSPANSLQEDIKTYTKALCERHNAQQIVEYHVDSDIHSDIDTESDTEPDNEDNGFVDLAGGVTPQLTDVGSGWSTVDA</sequence>
<keyword evidence="2" id="KW-1133">Transmembrane helix</keyword>
<protein>
    <submittedName>
        <fullName evidence="3">Uncharacterized protein</fullName>
    </submittedName>
</protein>
<evidence type="ECO:0000313" key="3">
    <source>
        <dbReference type="EMBL" id="CAG5165155.1"/>
    </source>
</evidence>
<accession>A0A8J2I3Z9</accession>
<evidence type="ECO:0000313" key="4">
    <source>
        <dbReference type="Proteomes" id="UP000676310"/>
    </source>
</evidence>